<reference evidence="10 11" key="1">
    <citation type="journal article" date="2016" name="Nat. Commun.">
        <title>Thousands of microbial genomes shed light on interconnected biogeochemical processes in an aquifer system.</title>
        <authorList>
            <person name="Anantharaman K."/>
            <person name="Brown C.T."/>
            <person name="Hug L.A."/>
            <person name="Sharon I."/>
            <person name="Castelle C.J."/>
            <person name="Probst A.J."/>
            <person name="Thomas B.C."/>
            <person name="Singh A."/>
            <person name="Wilkins M.J."/>
            <person name="Karaoz U."/>
            <person name="Brodie E.L."/>
            <person name="Williams K.H."/>
            <person name="Hubbard S.S."/>
            <person name="Banfield J.F."/>
        </authorList>
    </citation>
    <scope>NUCLEOTIDE SEQUENCE [LARGE SCALE GENOMIC DNA]</scope>
</reference>
<dbReference type="EC" id="2.7.13.3" evidence="2"/>
<dbReference type="CDD" id="cd00082">
    <property type="entry name" value="HisKA"/>
    <property type="match status" value="1"/>
</dbReference>
<dbReference type="CDD" id="cd00075">
    <property type="entry name" value="HATPase"/>
    <property type="match status" value="1"/>
</dbReference>
<comment type="catalytic activity">
    <reaction evidence="1">
        <text>ATP + protein L-histidine = ADP + protein N-phospho-L-histidine.</text>
        <dbReference type="EC" id="2.7.13.3"/>
    </reaction>
</comment>
<gene>
    <name evidence="10" type="ORF">A3H03_01560</name>
</gene>
<dbReference type="Pfam" id="PF02518">
    <property type="entry name" value="HATPase_c"/>
    <property type="match status" value="1"/>
</dbReference>
<evidence type="ECO:0000256" key="5">
    <source>
        <dbReference type="ARBA" id="ARBA00022777"/>
    </source>
</evidence>
<keyword evidence="8" id="KW-1133">Transmembrane helix</keyword>
<keyword evidence="8" id="KW-0472">Membrane</keyword>
<dbReference type="InterPro" id="IPR004358">
    <property type="entry name" value="Sig_transdc_His_kin-like_C"/>
</dbReference>
<dbReference type="InterPro" id="IPR003661">
    <property type="entry name" value="HisK_dim/P_dom"/>
</dbReference>
<keyword evidence="8" id="KW-0812">Transmembrane</keyword>
<dbReference type="SMART" id="SM00387">
    <property type="entry name" value="HATPase_c"/>
    <property type="match status" value="1"/>
</dbReference>
<dbReference type="SUPFAM" id="SSF55874">
    <property type="entry name" value="ATPase domain of HSP90 chaperone/DNA topoisomerase II/histidine kinase"/>
    <property type="match status" value="1"/>
</dbReference>
<dbReference type="SUPFAM" id="SSF47384">
    <property type="entry name" value="Homodimeric domain of signal transducing histidine kinase"/>
    <property type="match status" value="1"/>
</dbReference>
<keyword evidence="6" id="KW-0902">Two-component regulatory system</keyword>
<dbReference type="PANTHER" id="PTHR43711:SF1">
    <property type="entry name" value="HISTIDINE KINASE 1"/>
    <property type="match status" value="1"/>
</dbReference>
<feature type="transmembrane region" description="Helical" evidence="8">
    <location>
        <begin position="65"/>
        <end position="87"/>
    </location>
</feature>
<organism evidence="10 11">
    <name type="scientific">Candidatus Kuenenbacteria bacterium RIFCSPLOWO2_12_FULL_42_13</name>
    <dbReference type="NCBI Taxonomy" id="1798565"/>
    <lineage>
        <taxon>Bacteria</taxon>
        <taxon>Candidatus Kueneniibacteriota</taxon>
    </lineage>
</organism>
<dbReference type="InterPro" id="IPR036890">
    <property type="entry name" value="HATPase_C_sf"/>
</dbReference>
<dbReference type="PRINTS" id="PR00344">
    <property type="entry name" value="BCTRLSENSOR"/>
</dbReference>
<evidence type="ECO:0000256" key="7">
    <source>
        <dbReference type="SAM" id="MobiDB-lite"/>
    </source>
</evidence>
<dbReference type="Gene3D" id="1.10.287.130">
    <property type="match status" value="1"/>
</dbReference>
<dbReference type="Proteomes" id="UP000177320">
    <property type="component" value="Unassembled WGS sequence"/>
</dbReference>
<keyword evidence="3" id="KW-0597">Phosphoprotein</keyword>
<feature type="domain" description="Histidine kinase" evidence="9">
    <location>
        <begin position="106"/>
        <end position="328"/>
    </location>
</feature>
<evidence type="ECO:0000256" key="6">
    <source>
        <dbReference type="ARBA" id="ARBA00023012"/>
    </source>
</evidence>
<dbReference type="AlphaFoldDB" id="A0A1F6G0Q6"/>
<dbReference type="InterPro" id="IPR050736">
    <property type="entry name" value="Sensor_HK_Regulatory"/>
</dbReference>
<evidence type="ECO:0000313" key="10">
    <source>
        <dbReference type="EMBL" id="OGG91699.1"/>
    </source>
</evidence>
<sequence>MIIIMDNLDKATPSPGELPSPERLPSEAEREKFWENPSFLFVCMGLLTMIAMTSTYFIAQGYNDPTIVIGSVSLVTGIIILIGGMAIKTVEQLSAANRIKTEFVAIASHQLRTPLSIIKWYVEFLLPKGKQANLTVEQLNYLKIISDSNQRMIRLVNDLLDIARLESGKIQIHPEKTNLVEICRNIISENQLFADKKNIKISLKTDAEMPLLLVDPKRISVVIENLVTNAVKYINSDKNGLISIEISRQNNKVLFGITDNGVGIPDKDKKKIFKKFFRVDNTMKLQTGGTGLGLFIAKAIVESHKGDIWFVSKEGEGTTFYFTLPIQKSVISNQ</sequence>
<name>A0A1F6G0Q6_9BACT</name>
<proteinExistence type="predicted"/>
<evidence type="ECO:0000313" key="11">
    <source>
        <dbReference type="Proteomes" id="UP000177320"/>
    </source>
</evidence>
<dbReference type="FunFam" id="3.30.565.10:FF:000006">
    <property type="entry name" value="Sensor histidine kinase WalK"/>
    <property type="match status" value="1"/>
</dbReference>
<evidence type="ECO:0000256" key="4">
    <source>
        <dbReference type="ARBA" id="ARBA00022679"/>
    </source>
</evidence>
<dbReference type="InterPro" id="IPR036097">
    <property type="entry name" value="HisK_dim/P_sf"/>
</dbReference>
<evidence type="ECO:0000256" key="3">
    <source>
        <dbReference type="ARBA" id="ARBA00022553"/>
    </source>
</evidence>
<evidence type="ECO:0000256" key="8">
    <source>
        <dbReference type="SAM" id="Phobius"/>
    </source>
</evidence>
<feature type="transmembrane region" description="Helical" evidence="8">
    <location>
        <begin position="39"/>
        <end position="59"/>
    </location>
</feature>
<dbReference type="Pfam" id="PF00512">
    <property type="entry name" value="HisKA"/>
    <property type="match status" value="1"/>
</dbReference>
<dbReference type="InterPro" id="IPR005467">
    <property type="entry name" value="His_kinase_dom"/>
</dbReference>
<comment type="caution">
    <text evidence="10">The sequence shown here is derived from an EMBL/GenBank/DDBJ whole genome shotgun (WGS) entry which is preliminary data.</text>
</comment>
<feature type="region of interest" description="Disordered" evidence="7">
    <location>
        <begin position="1"/>
        <end position="27"/>
    </location>
</feature>
<dbReference type="PROSITE" id="PS50109">
    <property type="entry name" value="HIS_KIN"/>
    <property type="match status" value="1"/>
</dbReference>
<evidence type="ECO:0000256" key="1">
    <source>
        <dbReference type="ARBA" id="ARBA00000085"/>
    </source>
</evidence>
<dbReference type="PANTHER" id="PTHR43711">
    <property type="entry name" value="TWO-COMPONENT HISTIDINE KINASE"/>
    <property type="match status" value="1"/>
</dbReference>
<dbReference type="InterPro" id="IPR003594">
    <property type="entry name" value="HATPase_dom"/>
</dbReference>
<dbReference type="SMART" id="SM00388">
    <property type="entry name" value="HisKA"/>
    <property type="match status" value="1"/>
</dbReference>
<evidence type="ECO:0000256" key="2">
    <source>
        <dbReference type="ARBA" id="ARBA00012438"/>
    </source>
</evidence>
<accession>A0A1F6G0Q6</accession>
<keyword evidence="4" id="KW-0808">Transferase</keyword>
<dbReference type="GO" id="GO:0000155">
    <property type="term" value="F:phosphorelay sensor kinase activity"/>
    <property type="evidence" value="ECO:0007669"/>
    <property type="project" value="InterPro"/>
</dbReference>
<dbReference type="EMBL" id="MFNA01000036">
    <property type="protein sequence ID" value="OGG91699.1"/>
    <property type="molecule type" value="Genomic_DNA"/>
</dbReference>
<evidence type="ECO:0000259" key="9">
    <source>
        <dbReference type="PROSITE" id="PS50109"/>
    </source>
</evidence>
<protein>
    <recommendedName>
        <fullName evidence="2">histidine kinase</fullName>
        <ecNumber evidence="2">2.7.13.3</ecNumber>
    </recommendedName>
</protein>
<dbReference type="Gene3D" id="3.30.565.10">
    <property type="entry name" value="Histidine kinase-like ATPase, C-terminal domain"/>
    <property type="match status" value="1"/>
</dbReference>
<keyword evidence="5" id="KW-0418">Kinase</keyword>